<dbReference type="SUPFAM" id="SSF53335">
    <property type="entry name" value="S-adenosyl-L-methionine-dependent methyltransferases"/>
    <property type="match status" value="1"/>
</dbReference>
<dbReference type="InterPro" id="IPR029063">
    <property type="entry name" value="SAM-dependent_MTases_sf"/>
</dbReference>
<name>A0A0H1BI86_9EURO</name>
<evidence type="ECO:0000313" key="2">
    <source>
        <dbReference type="EMBL" id="KLJ10793.1"/>
    </source>
</evidence>
<protein>
    <recommendedName>
        <fullName evidence="1">Methyltransferase domain-containing protein</fullName>
    </recommendedName>
</protein>
<keyword evidence="3" id="KW-1185">Reference proteome</keyword>
<accession>A0A0H1BI86</accession>
<dbReference type="EMBL" id="LDEV01001901">
    <property type="protein sequence ID" value="KLJ10793.1"/>
    <property type="molecule type" value="Genomic_DNA"/>
</dbReference>
<dbReference type="CDD" id="cd02440">
    <property type="entry name" value="AdoMet_MTases"/>
    <property type="match status" value="1"/>
</dbReference>
<dbReference type="AlphaFoldDB" id="A0A0H1BI86"/>
<evidence type="ECO:0000313" key="3">
    <source>
        <dbReference type="Proteomes" id="UP000053573"/>
    </source>
</evidence>
<organism evidence="2 3">
    <name type="scientific">Blastomyces silverae</name>
    <dbReference type="NCBI Taxonomy" id="2060906"/>
    <lineage>
        <taxon>Eukaryota</taxon>
        <taxon>Fungi</taxon>
        <taxon>Dikarya</taxon>
        <taxon>Ascomycota</taxon>
        <taxon>Pezizomycotina</taxon>
        <taxon>Eurotiomycetes</taxon>
        <taxon>Eurotiomycetidae</taxon>
        <taxon>Onygenales</taxon>
        <taxon>Ajellomycetaceae</taxon>
        <taxon>Blastomyces</taxon>
    </lineage>
</organism>
<reference evidence="3" key="1">
    <citation type="journal article" date="2015" name="PLoS Genet.">
        <title>The dynamic genome and transcriptome of the human fungal pathogen Blastomyces and close relative Emmonsia.</title>
        <authorList>
            <person name="Munoz J.F."/>
            <person name="Gauthier G.M."/>
            <person name="Desjardins C.A."/>
            <person name="Gallo J.E."/>
            <person name="Holder J."/>
            <person name="Sullivan T.D."/>
            <person name="Marty A.J."/>
            <person name="Carmen J.C."/>
            <person name="Chen Z."/>
            <person name="Ding L."/>
            <person name="Gujja S."/>
            <person name="Magrini V."/>
            <person name="Misas E."/>
            <person name="Mitreva M."/>
            <person name="Priest M."/>
            <person name="Saif S."/>
            <person name="Whiston E.A."/>
            <person name="Young S."/>
            <person name="Zeng Q."/>
            <person name="Goldman W.E."/>
            <person name="Mardis E.R."/>
            <person name="Taylor J.W."/>
            <person name="McEwen J.G."/>
            <person name="Clay O.K."/>
            <person name="Klein B.S."/>
            <person name="Cuomo C.A."/>
        </authorList>
    </citation>
    <scope>NUCLEOTIDE SEQUENCE [LARGE SCALE GENOMIC DNA]</scope>
    <source>
        <strain evidence="3">UAMH 139</strain>
    </source>
</reference>
<comment type="caution">
    <text evidence="2">The sequence shown here is derived from an EMBL/GenBank/DDBJ whole genome shotgun (WGS) entry which is preliminary data.</text>
</comment>
<dbReference type="Gene3D" id="3.40.50.150">
    <property type="entry name" value="Vaccinia Virus protein VP39"/>
    <property type="match status" value="1"/>
</dbReference>
<dbReference type="InterPro" id="IPR041698">
    <property type="entry name" value="Methyltransf_25"/>
</dbReference>
<evidence type="ECO:0000259" key="1">
    <source>
        <dbReference type="Pfam" id="PF13649"/>
    </source>
</evidence>
<sequence length="309" mass="34592">MTSNDIEARKSTFYDSAYNAEYYDIWAEENGKTLDLKDGAPAYPPVFKEQLSTRSPKPSPETPFAVLDIGTGTGRILIDLANDSERHGLNLSNVHFIGVDMEQAMLDRAEKAQATLSSMARVGKIVWAVGDAATVASSPALQNYAGGIDLLFFAAGSISHLIGPDEPQRFFAQVASLLRPGSGRVYFPIMNPLISKRSITQEPTPLKTSTRLQQGEEFPSKTFPNIIYKKFPPDDIKVEGYVKTHYHDFHVIRKLESGQEEVVQNDRVTFSLRVWEEPELLEWTKVAGLECVETFHGLRDTSYVFKLRE</sequence>
<feature type="domain" description="Methyltransferase" evidence="1">
    <location>
        <begin position="66"/>
        <end position="181"/>
    </location>
</feature>
<gene>
    <name evidence="2" type="ORF">EMPG_13831</name>
</gene>
<dbReference type="Pfam" id="PF13649">
    <property type="entry name" value="Methyltransf_25"/>
    <property type="match status" value="1"/>
</dbReference>
<dbReference type="Proteomes" id="UP000053573">
    <property type="component" value="Unassembled WGS sequence"/>
</dbReference>
<proteinExistence type="predicted"/>
<dbReference type="OrthoDB" id="5339271at2759"/>